<dbReference type="Proteomes" id="UP000190648">
    <property type="component" value="Unassembled WGS sequence"/>
</dbReference>
<sequence>MRGVCQSSPIREAKTPFPWSVSDKISEYPLFLESGWKGSNHTELVCPWSCRKRRVTARAGVYQDWSWGWDL</sequence>
<proteinExistence type="predicted"/>
<keyword evidence="2" id="KW-1185">Reference proteome</keyword>
<organism evidence="1 2">
    <name type="scientific">Patagioenas fasciata monilis</name>
    <dbReference type="NCBI Taxonomy" id="372326"/>
    <lineage>
        <taxon>Eukaryota</taxon>
        <taxon>Metazoa</taxon>
        <taxon>Chordata</taxon>
        <taxon>Craniata</taxon>
        <taxon>Vertebrata</taxon>
        <taxon>Euteleostomi</taxon>
        <taxon>Archelosauria</taxon>
        <taxon>Archosauria</taxon>
        <taxon>Dinosauria</taxon>
        <taxon>Saurischia</taxon>
        <taxon>Theropoda</taxon>
        <taxon>Coelurosauria</taxon>
        <taxon>Aves</taxon>
        <taxon>Neognathae</taxon>
        <taxon>Neoaves</taxon>
        <taxon>Columbimorphae</taxon>
        <taxon>Columbiformes</taxon>
        <taxon>Columbidae</taxon>
        <taxon>Patagioenas</taxon>
    </lineage>
</organism>
<name>A0A1V4JBQ0_PATFA</name>
<accession>A0A1V4JBQ0</accession>
<evidence type="ECO:0000313" key="1">
    <source>
        <dbReference type="EMBL" id="OPJ69673.1"/>
    </source>
</evidence>
<dbReference type="EMBL" id="LSYS01008075">
    <property type="protein sequence ID" value="OPJ69673.1"/>
    <property type="molecule type" value="Genomic_DNA"/>
</dbReference>
<dbReference type="AlphaFoldDB" id="A0A1V4JBQ0"/>
<comment type="caution">
    <text evidence="1">The sequence shown here is derived from an EMBL/GenBank/DDBJ whole genome shotgun (WGS) entry which is preliminary data.</text>
</comment>
<reference evidence="1 2" key="1">
    <citation type="submission" date="2016-02" db="EMBL/GenBank/DDBJ databases">
        <title>Band-tailed pigeon sequencing and assembly.</title>
        <authorList>
            <person name="Soares A.E."/>
            <person name="Novak B.J."/>
            <person name="Rice E.S."/>
            <person name="O'Connell B."/>
            <person name="Chang D."/>
            <person name="Weber S."/>
            <person name="Shapiro B."/>
        </authorList>
    </citation>
    <scope>NUCLEOTIDE SEQUENCE [LARGE SCALE GENOMIC DNA]</scope>
    <source>
        <strain evidence="1">BTP2013</strain>
        <tissue evidence="1">Blood</tissue>
    </source>
</reference>
<gene>
    <name evidence="1" type="ORF">AV530_012664</name>
</gene>
<evidence type="ECO:0000313" key="2">
    <source>
        <dbReference type="Proteomes" id="UP000190648"/>
    </source>
</evidence>
<protein>
    <submittedName>
        <fullName evidence="1">Uncharacterized protein</fullName>
    </submittedName>
</protein>